<reference evidence="6 7" key="1">
    <citation type="journal article" date="2014" name="Genome Announc.">
        <title>Draft Genome Sequence of the Boron-Tolerant and Moderately Halotolerant Bacterium Gracilibacillus boraciitolerans JCM 21714T.</title>
        <authorList>
            <person name="Ahmed I."/>
            <person name="Oshima K."/>
            <person name="Suda W."/>
            <person name="Kitamura K."/>
            <person name="Iida T."/>
            <person name="Ohmori Y."/>
            <person name="Fujiwara T."/>
            <person name="Hattori M."/>
            <person name="Ohkuma M."/>
        </authorList>
    </citation>
    <scope>NUCLEOTIDE SEQUENCE [LARGE SCALE GENOMIC DNA]</scope>
    <source>
        <strain evidence="6 7">JCM 21714</strain>
    </source>
</reference>
<evidence type="ECO:0000256" key="4">
    <source>
        <dbReference type="SAM" id="SignalP"/>
    </source>
</evidence>
<evidence type="ECO:0000313" key="7">
    <source>
        <dbReference type="Proteomes" id="UP000019102"/>
    </source>
</evidence>
<feature type="compositionally biased region" description="Low complexity" evidence="3">
    <location>
        <begin position="41"/>
        <end position="52"/>
    </location>
</feature>
<evidence type="ECO:0000313" key="6">
    <source>
        <dbReference type="EMBL" id="GAE93284.1"/>
    </source>
</evidence>
<comment type="caution">
    <text evidence="6">The sequence shown here is derived from an EMBL/GenBank/DDBJ whole genome shotgun (WGS) entry which is preliminary data.</text>
</comment>
<dbReference type="InterPro" id="IPR015304">
    <property type="entry name" value="ZinT_dom"/>
</dbReference>
<dbReference type="AlphaFoldDB" id="W4VKI6"/>
<feature type="compositionally biased region" description="Basic and acidic residues" evidence="3">
    <location>
        <begin position="66"/>
        <end position="82"/>
    </location>
</feature>
<feature type="compositionally biased region" description="Acidic residues" evidence="3">
    <location>
        <begin position="53"/>
        <end position="65"/>
    </location>
</feature>
<protein>
    <submittedName>
        <fullName evidence="6">Candidate zinc-binding lipoprotein ZinT</fullName>
    </submittedName>
</protein>
<proteinExistence type="predicted"/>
<dbReference type="InterPro" id="IPR012674">
    <property type="entry name" value="Calycin"/>
</dbReference>
<dbReference type="Pfam" id="PF09223">
    <property type="entry name" value="ZinT"/>
    <property type="match status" value="1"/>
</dbReference>
<dbReference type="Gene3D" id="2.40.128.20">
    <property type="match status" value="1"/>
</dbReference>
<dbReference type="SUPFAM" id="SSF50814">
    <property type="entry name" value="Lipocalins"/>
    <property type="match status" value="1"/>
</dbReference>
<dbReference type="eggNOG" id="COG3443">
    <property type="taxonomic scope" value="Bacteria"/>
</dbReference>
<dbReference type="Proteomes" id="UP000019102">
    <property type="component" value="Unassembled WGS sequence"/>
</dbReference>
<dbReference type="GO" id="GO:0008270">
    <property type="term" value="F:zinc ion binding"/>
    <property type="evidence" value="ECO:0007669"/>
    <property type="project" value="InterPro"/>
</dbReference>
<sequence>MKRRVKAIKNVVLKGFIVLVFGLLVAGCQASDSSQENMKVNANETNTSSENSSNEEEESAENNTVEEEHEHEEEHDHDHAHDEDTEDIYAGYFEDSQIKDRELSDWKGDWQSVYPYLQDGTLDEVFEYKAENSEDMNAEEYKEYYQIGYQTDVERVVIEENTVSFFKDGEESTGEYSYDGYEILTYEAGNRGVRYIFKLADDVEELPQYIQFSDHSIYPTVADHYHLYWGGDDREALLEEVTNWPTYYPSEMDGHDIAHEMMAH</sequence>
<keyword evidence="2" id="KW-0862">Zinc</keyword>
<evidence type="ECO:0000259" key="5">
    <source>
        <dbReference type="Pfam" id="PF09223"/>
    </source>
</evidence>
<keyword evidence="6" id="KW-0449">Lipoprotein</keyword>
<dbReference type="STRING" id="1298598.JCM21714_2353"/>
<organism evidence="6 7">
    <name type="scientific">Gracilibacillus boraciitolerans JCM 21714</name>
    <dbReference type="NCBI Taxonomy" id="1298598"/>
    <lineage>
        <taxon>Bacteria</taxon>
        <taxon>Bacillati</taxon>
        <taxon>Bacillota</taxon>
        <taxon>Bacilli</taxon>
        <taxon>Bacillales</taxon>
        <taxon>Bacillaceae</taxon>
        <taxon>Gracilibacillus</taxon>
    </lineage>
</organism>
<evidence type="ECO:0000256" key="2">
    <source>
        <dbReference type="ARBA" id="ARBA00022833"/>
    </source>
</evidence>
<keyword evidence="7" id="KW-1185">Reference proteome</keyword>
<feature type="region of interest" description="Disordered" evidence="3">
    <location>
        <begin position="32"/>
        <end position="83"/>
    </location>
</feature>
<evidence type="ECO:0000256" key="3">
    <source>
        <dbReference type="SAM" id="MobiDB-lite"/>
    </source>
</evidence>
<feature type="chain" id="PRO_5038390482" evidence="4">
    <location>
        <begin position="31"/>
        <end position="264"/>
    </location>
</feature>
<dbReference type="PROSITE" id="PS51257">
    <property type="entry name" value="PROKAR_LIPOPROTEIN"/>
    <property type="match status" value="1"/>
</dbReference>
<keyword evidence="1 4" id="KW-0732">Signal</keyword>
<feature type="domain" description="ZinT" evidence="5">
    <location>
        <begin position="86"/>
        <end position="264"/>
    </location>
</feature>
<dbReference type="EMBL" id="BAVS01000011">
    <property type="protein sequence ID" value="GAE93284.1"/>
    <property type="molecule type" value="Genomic_DNA"/>
</dbReference>
<name>W4VKI6_9BACI</name>
<feature type="signal peptide" evidence="4">
    <location>
        <begin position="1"/>
        <end position="30"/>
    </location>
</feature>
<gene>
    <name evidence="6" type="ORF">JCM21714_2353</name>
</gene>
<evidence type="ECO:0000256" key="1">
    <source>
        <dbReference type="ARBA" id="ARBA00022729"/>
    </source>
</evidence>
<accession>W4VKI6</accession>